<evidence type="ECO:0000256" key="2">
    <source>
        <dbReference type="ARBA" id="ARBA00008685"/>
    </source>
</evidence>
<feature type="site" description="Crucial to convey clamshell closure to channel opening" evidence="10">
    <location>
        <position position="641"/>
    </location>
</feature>
<keyword evidence="11" id="KW-1015">Disulfide bond</keyword>
<dbReference type="OrthoDB" id="5984008at2759"/>
<comment type="subcellular location">
    <subcellularLocation>
        <location evidence="1">Cell membrane</location>
        <topology evidence="1">Multi-pass membrane protein</topology>
    </subcellularLocation>
</comment>
<dbReference type="InterPro" id="IPR001508">
    <property type="entry name" value="Iono_Glu_rcpt_met"/>
</dbReference>
<dbReference type="SUPFAM" id="SSF53850">
    <property type="entry name" value="Periplasmic binding protein-like II"/>
    <property type="match status" value="1"/>
</dbReference>
<feature type="site" description="Interaction with the cone snail toxin Con-ikot-ikot" evidence="10">
    <location>
        <position position="761"/>
    </location>
</feature>
<feature type="transmembrane region" description="Helical" evidence="12">
    <location>
        <begin position="613"/>
        <end position="634"/>
    </location>
</feature>
<evidence type="ECO:0000259" key="13">
    <source>
        <dbReference type="Pfam" id="PF00060"/>
    </source>
</evidence>
<reference evidence="14 15" key="1">
    <citation type="submission" date="2019-08" db="EMBL/GenBank/DDBJ databases">
        <authorList>
            <person name="Alioto T."/>
            <person name="Alioto T."/>
            <person name="Gomez Garrido J."/>
        </authorList>
    </citation>
    <scope>NUCLEOTIDE SEQUENCE [LARGE SCALE GENOMIC DNA]</scope>
</reference>
<evidence type="ECO:0000313" key="14">
    <source>
        <dbReference type="EMBL" id="VVC44723.1"/>
    </source>
</evidence>
<evidence type="ECO:0000256" key="7">
    <source>
        <dbReference type="ARBA" id="ARBA00023170"/>
    </source>
</evidence>
<keyword evidence="4 12" id="KW-0812">Transmembrane</keyword>
<dbReference type="Proteomes" id="UP000325440">
    <property type="component" value="Unassembled WGS sequence"/>
</dbReference>
<keyword evidence="3" id="KW-1003">Cell membrane</keyword>
<gene>
    <name evidence="14" type="ORF">CINCED_3A000981</name>
</gene>
<dbReference type="InterPro" id="IPR052192">
    <property type="entry name" value="Insect_Ionotropic_Sensory_Rcpt"/>
</dbReference>
<dbReference type="GO" id="GO:0015276">
    <property type="term" value="F:ligand-gated monoatomic ion channel activity"/>
    <property type="evidence" value="ECO:0007669"/>
    <property type="project" value="InterPro"/>
</dbReference>
<keyword evidence="6 12" id="KW-0472">Membrane</keyword>
<feature type="domain" description="Ionotropic glutamate receptor C-terminal" evidence="13">
    <location>
        <begin position="542"/>
        <end position="811"/>
    </location>
</feature>
<evidence type="ECO:0000313" key="15">
    <source>
        <dbReference type="Proteomes" id="UP000325440"/>
    </source>
</evidence>
<protein>
    <submittedName>
        <fullName evidence="14">Ionotropic glutamate receptor,Solute-binding protein family 3/N-terminal domain of MltF,Ionotropic</fullName>
    </submittedName>
</protein>
<evidence type="ECO:0000256" key="1">
    <source>
        <dbReference type="ARBA" id="ARBA00004651"/>
    </source>
</evidence>
<dbReference type="InterPro" id="IPR001320">
    <property type="entry name" value="Iontro_rcpt_C"/>
</dbReference>
<feature type="binding site" evidence="9">
    <location>
        <position position="498"/>
    </location>
    <ligand>
        <name>L-glutamate</name>
        <dbReference type="ChEBI" id="CHEBI:29985"/>
    </ligand>
</feature>
<dbReference type="Pfam" id="PF00060">
    <property type="entry name" value="Lig_chan"/>
    <property type="match status" value="1"/>
</dbReference>
<evidence type="ECO:0000256" key="8">
    <source>
        <dbReference type="ARBA" id="ARBA00023180"/>
    </source>
</evidence>
<name>A0A5E4NLV5_9HEMI</name>
<dbReference type="Gene3D" id="3.40.190.10">
    <property type="entry name" value="Periplasmic binding protein-like II"/>
    <property type="match status" value="3"/>
</dbReference>
<dbReference type="Gene3D" id="1.10.287.70">
    <property type="match status" value="1"/>
</dbReference>
<evidence type="ECO:0000256" key="6">
    <source>
        <dbReference type="ARBA" id="ARBA00023136"/>
    </source>
</evidence>
<keyword evidence="8" id="KW-0325">Glycoprotein</keyword>
<evidence type="ECO:0000256" key="12">
    <source>
        <dbReference type="SAM" id="Phobius"/>
    </source>
</evidence>
<dbReference type="PANTHER" id="PTHR42643:SF24">
    <property type="entry name" value="IONOTROPIC RECEPTOR 60A"/>
    <property type="match status" value="1"/>
</dbReference>
<dbReference type="AlphaFoldDB" id="A0A5E4NLV5"/>
<evidence type="ECO:0000256" key="5">
    <source>
        <dbReference type="ARBA" id="ARBA00022989"/>
    </source>
</evidence>
<dbReference type="EMBL" id="CABPRJ010002386">
    <property type="protein sequence ID" value="VVC44723.1"/>
    <property type="molecule type" value="Genomic_DNA"/>
</dbReference>
<dbReference type="FunFam" id="1.10.287.70:FF:000143">
    <property type="entry name" value="Probable glutamate receptor"/>
    <property type="match status" value="1"/>
</dbReference>
<dbReference type="PRINTS" id="PR00177">
    <property type="entry name" value="NMDARECEPTOR"/>
</dbReference>
<comment type="similarity">
    <text evidence="2">Belongs to the glutamate-gated ion channel (TC 1.A.10.1) family.</text>
</comment>
<dbReference type="GO" id="GO:0050906">
    <property type="term" value="P:detection of stimulus involved in sensory perception"/>
    <property type="evidence" value="ECO:0007669"/>
    <property type="project" value="UniProtKB-ARBA"/>
</dbReference>
<sequence length="840" mass="95767">MQIIFQIKIVIIINPKFAVTTKNEIWNTINGYVETLKRGIFKQAGVSVEIYTRTDIKLSRDIVSIFIVSYCDDIWNLYYKAECEGLNGFLYISITDTDCPRLPIEEAITIPLTTSNSELSQMVLDLRMSNSLSWKSAVLMHDNSIGDNIIQQIITSLTKHYSSISSDIISPSVSIFKIFTQGSEWKRRKSFIEEFEYFLRKSEINSNYICIVSIQYVPLIIDVAKSMNLITAENSWLIIIPDIDSSRSNISSLINLLNEGENISFIYNTTQIGPKCFGGLLCLVDELMSVFLMAFNTLIQQEIELSQRVSEEEWEEIRPSRIDRRQSMISFIKIRWNESGVCETCPSWQIDSGVTWGEEHFGRGCYMLPVGNWNSKTGLKLTEPLFLHLANGFRGMKLPIATFNFPPWQIINFNKSGHLIGYSGLVFDIIDQLAITLNFTYSVMVISNTEQTNNKTKTLFPQNNLFGDYDASVSKPIWDKIIDLVRSDRIFIAAAAFSVKEANKIYVNYTTHISLEPQQILVARPKELSRALLFTAPFTLLTWLCIAVAVGLMGPLLNLIHGLSPFYEYHNISRKGGLNSPLNCFWYIYGALLQQGGTHLPEADSGRLVIGTWWLFVLVIVTTYSGNLVAYLTFPQMDSMVSNMADLMARRSQGYSWGIPETSNLHSLLTSLPDDTMIKELIKSAEHHKELSQTVVERVRSGKHAFVHRRTNLIYVMKNDYIQTNRCDFAIGNEDFAEEKLAMILPKGSPYLSKINKEIEKMHKVGLINKWLMNTLPKKDQCWINTPLQITNHKVNLDDMQGSFIVLFLGILSSLVSFAVEYLLHKNKNRHQILIMPFIN</sequence>
<keyword evidence="5 12" id="KW-1133">Transmembrane helix</keyword>
<dbReference type="GO" id="GO:0038023">
    <property type="term" value="F:signaling receptor activity"/>
    <property type="evidence" value="ECO:0007669"/>
    <property type="project" value="InterPro"/>
</dbReference>
<organism evidence="14 15">
    <name type="scientific">Cinara cedri</name>
    <dbReference type="NCBI Taxonomy" id="506608"/>
    <lineage>
        <taxon>Eukaryota</taxon>
        <taxon>Metazoa</taxon>
        <taxon>Ecdysozoa</taxon>
        <taxon>Arthropoda</taxon>
        <taxon>Hexapoda</taxon>
        <taxon>Insecta</taxon>
        <taxon>Pterygota</taxon>
        <taxon>Neoptera</taxon>
        <taxon>Paraneoptera</taxon>
        <taxon>Hemiptera</taxon>
        <taxon>Sternorrhyncha</taxon>
        <taxon>Aphidomorpha</taxon>
        <taxon>Aphidoidea</taxon>
        <taxon>Aphididae</taxon>
        <taxon>Lachninae</taxon>
        <taxon>Cinara</taxon>
    </lineage>
</organism>
<accession>A0A5E4NLV5</accession>
<keyword evidence="15" id="KW-1185">Reference proteome</keyword>
<feature type="transmembrane region" description="Helical" evidence="12">
    <location>
        <begin position="804"/>
        <end position="824"/>
    </location>
</feature>
<evidence type="ECO:0000256" key="11">
    <source>
        <dbReference type="PIRSR" id="PIRSR601508-3"/>
    </source>
</evidence>
<evidence type="ECO:0000256" key="9">
    <source>
        <dbReference type="PIRSR" id="PIRSR601508-1"/>
    </source>
</evidence>
<evidence type="ECO:0000256" key="3">
    <source>
        <dbReference type="ARBA" id="ARBA00022475"/>
    </source>
</evidence>
<dbReference type="GO" id="GO:0005886">
    <property type="term" value="C:plasma membrane"/>
    <property type="evidence" value="ECO:0007669"/>
    <property type="project" value="UniProtKB-SubCell"/>
</dbReference>
<proteinExistence type="inferred from homology"/>
<keyword evidence="7 14" id="KW-0675">Receptor</keyword>
<evidence type="ECO:0000256" key="10">
    <source>
        <dbReference type="PIRSR" id="PIRSR601508-2"/>
    </source>
</evidence>
<evidence type="ECO:0000256" key="4">
    <source>
        <dbReference type="ARBA" id="ARBA00022692"/>
    </source>
</evidence>
<dbReference type="Gene3D" id="3.40.50.2300">
    <property type="match status" value="1"/>
</dbReference>
<dbReference type="PANTHER" id="PTHR42643">
    <property type="entry name" value="IONOTROPIC RECEPTOR 20A-RELATED"/>
    <property type="match status" value="1"/>
</dbReference>
<feature type="disulfide bond" evidence="11">
    <location>
        <begin position="727"/>
        <end position="782"/>
    </location>
</feature>
<feature type="transmembrane region" description="Helical" evidence="12">
    <location>
        <begin position="531"/>
        <end position="557"/>
    </location>
</feature>